<dbReference type="EMBL" id="JARRIG010000001">
    <property type="protein sequence ID" value="MFA4803352.1"/>
    <property type="molecule type" value="Genomic_DNA"/>
</dbReference>
<proteinExistence type="predicted"/>
<keyword evidence="5" id="KW-0819">tRNA processing</keyword>
<dbReference type="PANTHER" id="PTHR23245">
    <property type="entry name" value="TRNA METHYLTRANSFERASE"/>
    <property type="match status" value="1"/>
</dbReference>
<evidence type="ECO:0000259" key="6">
    <source>
        <dbReference type="PROSITE" id="PS51684"/>
    </source>
</evidence>
<dbReference type="PANTHER" id="PTHR23245:SF36">
    <property type="entry name" value="TRNA (GUANINE(37)-N1)-METHYLTRANSFERASE"/>
    <property type="match status" value="1"/>
</dbReference>
<keyword evidence="8" id="KW-1185">Reference proteome</keyword>
<dbReference type="InterPro" id="IPR056744">
    <property type="entry name" value="TRM5/TYW2-like_N"/>
</dbReference>
<dbReference type="InterPro" id="IPR030382">
    <property type="entry name" value="MeTrfase_TRM5/TYW2"/>
</dbReference>
<evidence type="ECO:0000256" key="4">
    <source>
        <dbReference type="ARBA" id="ARBA00022691"/>
    </source>
</evidence>
<sequence>MVLAVKVPRTEGEKVRRKLLERGVLDRRYKIKVEGNYILIPITSEVEGFETVDVELEKAERRPHSYREVVKIPESLRKFLPSSFDIIGDIAIIEIPEELQGYEREIGEAIIKVHKNVKAVFMKGGKVEGEYRVRELIPIAGEKRTETIHRENGIRLKLDVAKVYFSPRLATERMRIFNRTKAGEVVFDMFAGVGPYSILLAKKAKIVFACDINPWAIRYMEQNIKLNKAWNVIPIFGDAREAAGKVKADRIIMNLPRFAKDFLREAFTSAKDGTIIHYYGFGPEKDPFGEHIKAIKRVAREFNADVEILDKRIIRNYAPRQYNVAIDFKVTFS</sequence>
<dbReference type="InterPro" id="IPR056743">
    <property type="entry name" value="TRM5-TYW2-like_MTfase"/>
</dbReference>
<dbReference type="CDD" id="cd02440">
    <property type="entry name" value="AdoMet_MTases"/>
    <property type="match status" value="1"/>
</dbReference>
<dbReference type="Pfam" id="PF18093">
    <property type="entry name" value="Trm5_N"/>
    <property type="match status" value="1"/>
</dbReference>
<dbReference type="InterPro" id="IPR040601">
    <property type="entry name" value="Trm5a/b_N"/>
</dbReference>
<dbReference type="PROSITE" id="PS51684">
    <property type="entry name" value="SAM_MT_TRM5_TYW2"/>
    <property type="match status" value="1"/>
</dbReference>
<evidence type="ECO:0000256" key="5">
    <source>
        <dbReference type="ARBA" id="ARBA00022694"/>
    </source>
</evidence>
<dbReference type="SUPFAM" id="SSF53335">
    <property type="entry name" value="S-adenosyl-L-methionine-dependent methyltransferases"/>
    <property type="match status" value="1"/>
</dbReference>
<gene>
    <name evidence="7" type="ORF">P8X34_01075</name>
</gene>
<dbReference type="GO" id="GO:0008168">
    <property type="term" value="F:methyltransferase activity"/>
    <property type="evidence" value="ECO:0007669"/>
    <property type="project" value="UniProtKB-KW"/>
</dbReference>
<dbReference type="NCBIfam" id="NF047730">
    <property type="entry name" value="tRNAMtaseTrm5b"/>
    <property type="match status" value="1"/>
</dbReference>
<evidence type="ECO:0000256" key="3">
    <source>
        <dbReference type="ARBA" id="ARBA00022679"/>
    </source>
</evidence>
<keyword evidence="3" id="KW-0808">Transferase</keyword>
<name>A0ABV4T2E9_9EURY</name>
<dbReference type="Gene3D" id="3.30.300.110">
    <property type="entry name" value="Met-10+ protein-like domains"/>
    <property type="match status" value="1"/>
</dbReference>
<keyword evidence="1" id="KW-0963">Cytoplasm</keyword>
<keyword evidence="2 7" id="KW-0489">Methyltransferase</keyword>
<comment type="caution">
    <text evidence="7">The sequence shown here is derived from an EMBL/GenBank/DDBJ whole genome shotgun (WGS) entry which is preliminary data.</text>
</comment>
<feature type="domain" description="SAM-dependent methyltransferase TRM5/TYW2-type" evidence="6">
    <location>
        <begin position="84"/>
        <end position="332"/>
    </location>
</feature>
<evidence type="ECO:0000256" key="1">
    <source>
        <dbReference type="ARBA" id="ARBA00022490"/>
    </source>
</evidence>
<protein>
    <submittedName>
        <fullName evidence="7">Class I SAM-dependent methyltransferase family protein</fullName>
    </submittedName>
</protein>
<dbReference type="Pfam" id="PF25133">
    <property type="entry name" value="TYW2_N_2"/>
    <property type="match status" value="1"/>
</dbReference>
<dbReference type="InterPro" id="IPR029063">
    <property type="entry name" value="SAM-dependent_MTases_sf"/>
</dbReference>
<dbReference type="Proteomes" id="UP001571980">
    <property type="component" value="Unassembled WGS sequence"/>
</dbReference>
<dbReference type="Gene3D" id="3.40.50.150">
    <property type="entry name" value="Vaccinia Virus protein VP39"/>
    <property type="match status" value="1"/>
</dbReference>
<evidence type="ECO:0000256" key="2">
    <source>
        <dbReference type="ARBA" id="ARBA00022603"/>
    </source>
</evidence>
<dbReference type="Pfam" id="PF02475">
    <property type="entry name" value="TRM5-TYW2_MTfase"/>
    <property type="match status" value="1"/>
</dbReference>
<organism evidence="7 8">
    <name type="scientific">Pyrococcus kukulkanii</name>
    <dbReference type="NCBI Taxonomy" id="1609559"/>
    <lineage>
        <taxon>Archaea</taxon>
        <taxon>Methanobacteriati</taxon>
        <taxon>Methanobacteriota</taxon>
        <taxon>Thermococci</taxon>
        <taxon>Thermococcales</taxon>
        <taxon>Thermococcaceae</taxon>
        <taxon>Pyrococcus</taxon>
    </lineage>
</organism>
<dbReference type="Gene3D" id="3.30.70.2580">
    <property type="match status" value="1"/>
</dbReference>
<reference evidence="7 8" key="1">
    <citation type="submission" date="2023-03" db="EMBL/GenBank/DDBJ databases">
        <title>Speciation in Pyrococcus: adaptation to high temperature as a mechanism.</title>
        <authorList>
            <person name="Gu J."/>
        </authorList>
    </citation>
    <scope>NUCLEOTIDE SEQUENCE [LARGE SCALE GENOMIC DNA]</scope>
    <source>
        <strain evidence="7 8">LMOA34</strain>
    </source>
</reference>
<dbReference type="RefSeq" id="WP_372823062.1">
    <property type="nucleotide sequence ID" value="NZ_JARRIF010000001.1"/>
</dbReference>
<dbReference type="GO" id="GO:0032259">
    <property type="term" value="P:methylation"/>
    <property type="evidence" value="ECO:0007669"/>
    <property type="project" value="UniProtKB-KW"/>
</dbReference>
<accession>A0ABV4T2E9</accession>
<evidence type="ECO:0000313" key="8">
    <source>
        <dbReference type="Proteomes" id="UP001571980"/>
    </source>
</evidence>
<evidence type="ECO:0000313" key="7">
    <source>
        <dbReference type="EMBL" id="MFA4803352.1"/>
    </source>
</evidence>
<keyword evidence="4" id="KW-0949">S-adenosyl-L-methionine</keyword>